<dbReference type="RefSeq" id="WP_021651521.1">
    <property type="nucleotide sequence ID" value="NZ_PSQG01000034.1"/>
</dbReference>
<dbReference type="SUPFAM" id="SSF161098">
    <property type="entry name" value="MetI-like"/>
    <property type="match status" value="1"/>
</dbReference>
<sequence length="295" mass="32639">MSDILYRKQKKYYFLLVLPALCIYTFALAGPLIFGTIPNSFFSWNLIKGTHNWIGIKNFVDLVHDRDFIQSMFLTFKLAVVTIVLTNVLAFFIALALNTHIFGKPVIRAFFFIPNIISGVMIALAWTFIFQKVTPIIGELLHSEAVTGFSWFGSSTAAFAAVSVVTVWQGLGFLMILYITGLQSIPLDVMEAACIDGCVGLNRIIKIQLPLLMPTITINLFVSIANAFKAFDINYALTGGGPSKTTQTIAMNIYDDAFGTFNMGYGCAKSVILFLIIAAISLIQLNITRKREVQS</sequence>
<dbReference type="Gene3D" id="1.10.3720.10">
    <property type="entry name" value="MetI-like"/>
    <property type="match status" value="1"/>
</dbReference>
<accession>A0A367FV14</accession>
<feature type="transmembrane region" description="Helical" evidence="7">
    <location>
        <begin position="109"/>
        <end position="129"/>
    </location>
</feature>
<dbReference type="InterPro" id="IPR035906">
    <property type="entry name" value="MetI-like_sf"/>
</dbReference>
<evidence type="ECO:0000256" key="1">
    <source>
        <dbReference type="ARBA" id="ARBA00004651"/>
    </source>
</evidence>
<gene>
    <name evidence="9" type="ORF">C4886_16675</name>
</gene>
<comment type="similarity">
    <text evidence="7">Belongs to the binding-protein-dependent transport system permease family.</text>
</comment>
<evidence type="ECO:0000256" key="4">
    <source>
        <dbReference type="ARBA" id="ARBA00022692"/>
    </source>
</evidence>
<evidence type="ECO:0000256" key="5">
    <source>
        <dbReference type="ARBA" id="ARBA00022989"/>
    </source>
</evidence>
<dbReference type="CDD" id="cd06261">
    <property type="entry name" value="TM_PBP2"/>
    <property type="match status" value="1"/>
</dbReference>
<evidence type="ECO:0000256" key="6">
    <source>
        <dbReference type="ARBA" id="ARBA00023136"/>
    </source>
</evidence>
<proteinExistence type="inferred from homology"/>
<feature type="transmembrane region" description="Helical" evidence="7">
    <location>
        <begin position="149"/>
        <end position="180"/>
    </location>
</feature>
<dbReference type="InterPro" id="IPR051393">
    <property type="entry name" value="ABC_transporter_permease"/>
</dbReference>
<name>A0A367FV14_9FIRM</name>
<feature type="transmembrane region" description="Helical" evidence="7">
    <location>
        <begin position="263"/>
        <end position="285"/>
    </location>
</feature>
<keyword evidence="6 7" id="KW-0472">Membrane</keyword>
<evidence type="ECO:0000259" key="8">
    <source>
        <dbReference type="PROSITE" id="PS50928"/>
    </source>
</evidence>
<evidence type="ECO:0000256" key="2">
    <source>
        <dbReference type="ARBA" id="ARBA00022448"/>
    </source>
</evidence>
<keyword evidence="4 7" id="KW-0812">Transmembrane</keyword>
<feature type="domain" description="ABC transmembrane type-1" evidence="8">
    <location>
        <begin position="72"/>
        <end position="284"/>
    </location>
</feature>
<evidence type="ECO:0000313" key="10">
    <source>
        <dbReference type="Proteomes" id="UP000253208"/>
    </source>
</evidence>
<feature type="transmembrane region" description="Helical" evidence="7">
    <location>
        <begin position="12"/>
        <end position="34"/>
    </location>
</feature>
<dbReference type="InterPro" id="IPR000515">
    <property type="entry name" value="MetI-like"/>
</dbReference>
<keyword evidence="5 7" id="KW-1133">Transmembrane helix</keyword>
<reference evidence="9 10" key="1">
    <citation type="submission" date="2018-02" db="EMBL/GenBank/DDBJ databases">
        <title>Complete genome sequencing of Faecalibacterium prausnitzii strains isolated from the human gut.</title>
        <authorList>
            <person name="Fitzgerald B.C."/>
            <person name="Shkoporov A.N."/>
            <person name="Ross P.R."/>
            <person name="Hill C."/>
        </authorList>
    </citation>
    <scope>NUCLEOTIDE SEQUENCE [LARGE SCALE GENOMIC DNA]</scope>
    <source>
        <strain evidence="9 10">APC942/31-1</strain>
    </source>
</reference>
<dbReference type="GO" id="GO:0005886">
    <property type="term" value="C:plasma membrane"/>
    <property type="evidence" value="ECO:0007669"/>
    <property type="project" value="UniProtKB-SubCell"/>
</dbReference>
<comment type="caution">
    <text evidence="9">The sequence shown here is derived from an EMBL/GenBank/DDBJ whole genome shotgun (WGS) entry which is preliminary data.</text>
</comment>
<dbReference type="GO" id="GO:0055085">
    <property type="term" value="P:transmembrane transport"/>
    <property type="evidence" value="ECO:0007669"/>
    <property type="project" value="InterPro"/>
</dbReference>
<evidence type="ECO:0000256" key="7">
    <source>
        <dbReference type="RuleBase" id="RU363032"/>
    </source>
</evidence>
<comment type="subcellular location">
    <subcellularLocation>
        <location evidence="1 7">Cell membrane</location>
        <topology evidence="1 7">Multi-pass membrane protein</topology>
    </subcellularLocation>
</comment>
<dbReference type="PANTHER" id="PTHR30193:SF37">
    <property type="entry name" value="INNER MEMBRANE ABC TRANSPORTER PERMEASE PROTEIN YCJO"/>
    <property type="match status" value="1"/>
</dbReference>
<dbReference type="PROSITE" id="PS50928">
    <property type="entry name" value="ABC_TM1"/>
    <property type="match status" value="1"/>
</dbReference>
<keyword evidence="3" id="KW-1003">Cell membrane</keyword>
<evidence type="ECO:0000256" key="3">
    <source>
        <dbReference type="ARBA" id="ARBA00022475"/>
    </source>
</evidence>
<dbReference type="EMBL" id="PSQG01000034">
    <property type="protein sequence ID" value="RCH41793.1"/>
    <property type="molecule type" value="Genomic_DNA"/>
</dbReference>
<feature type="transmembrane region" description="Helical" evidence="7">
    <location>
        <begin position="74"/>
        <end position="97"/>
    </location>
</feature>
<keyword evidence="2 7" id="KW-0813">Transport</keyword>
<organism evidence="9 10">
    <name type="scientific">Blautia obeum</name>
    <dbReference type="NCBI Taxonomy" id="40520"/>
    <lineage>
        <taxon>Bacteria</taxon>
        <taxon>Bacillati</taxon>
        <taxon>Bacillota</taxon>
        <taxon>Clostridia</taxon>
        <taxon>Lachnospirales</taxon>
        <taxon>Lachnospiraceae</taxon>
        <taxon>Blautia</taxon>
    </lineage>
</organism>
<dbReference type="PANTHER" id="PTHR30193">
    <property type="entry name" value="ABC TRANSPORTER PERMEASE PROTEIN"/>
    <property type="match status" value="1"/>
</dbReference>
<feature type="transmembrane region" description="Helical" evidence="7">
    <location>
        <begin position="209"/>
        <end position="228"/>
    </location>
</feature>
<protein>
    <submittedName>
        <fullName evidence="9">Sugar ABC transporter permease</fullName>
    </submittedName>
</protein>
<dbReference type="Pfam" id="PF00528">
    <property type="entry name" value="BPD_transp_1"/>
    <property type="match status" value="1"/>
</dbReference>
<evidence type="ECO:0000313" key="9">
    <source>
        <dbReference type="EMBL" id="RCH41793.1"/>
    </source>
</evidence>
<dbReference type="Proteomes" id="UP000253208">
    <property type="component" value="Unassembled WGS sequence"/>
</dbReference>
<dbReference type="AlphaFoldDB" id="A0A367FV14"/>